<evidence type="ECO:0000313" key="2">
    <source>
        <dbReference type="EMBL" id="KYN45064.1"/>
    </source>
</evidence>
<reference evidence="2 3" key="1">
    <citation type="submission" date="2016-03" db="EMBL/GenBank/DDBJ databases">
        <title>Trachymyrmex septentrionalis WGS genome.</title>
        <authorList>
            <person name="Nygaard S."/>
            <person name="Hu H."/>
            <person name="Boomsma J."/>
            <person name="Zhang G."/>
        </authorList>
    </citation>
    <scope>NUCLEOTIDE SEQUENCE [LARGE SCALE GENOMIC DNA]</scope>
    <source>
        <strain evidence="2">Tsep2-gDNA-1</strain>
        <tissue evidence="2">Whole body</tissue>
    </source>
</reference>
<accession>A0A195FZ15</accession>
<gene>
    <name evidence="2" type="ORF">ALC56_00538</name>
</gene>
<keyword evidence="3" id="KW-1185">Reference proteome</keyword>
<feature type="region of interest" description="Disordered" evidence="1">
    <location>
        <begin position="1"/>
        <end position="28"/>
    </location>
</feature>
<feature type="region of interest" description="Disordered" evidence="1">
    <location>
        <begin position="79"/>
        <end position="121"/>
    </location>
</feature>
<organism evidence="2 3">
    <name type="scientific">Trachymyrmex septentrionalis</name>
    <dbReference type="NCBI Taxonomy" id="34720"/>
    <lineage>
        <taxon>Eukaryota</taxon>
        <taxon>Metazoa</taxon>
        <taxon>Ecdysozoa</taxon>
        <taxon>Arthropoda</taxon>
        <taxon>Hexapoda</taxon>
        <taxon>Insecta</taxon>
        <taxon>Pterygota</taxon>
        <taxon>Neoptera</taxon>
        <taxon>Endopterygota</taxon>
        <taxon>Hymenoptera</taxon>
        <taxon>Apocrita</taxon>
        <taxon>Aculeata</taxon>
        <taxon>Formicoidea</taxon>
        <taxon>Formicidae</taxon>
        <taxon>Myrmicinae</taxon>
        <taxon>Trachymyrmex</taxon>
    </lineage>
</organism>
<evidence type="ECO:0000256" key="1">
    <source>
        <dbReference type="SAM" id="MobiDB-lite"/>
    </source>
</evidence>
<proteinExistence type="predicted"/>
<evidence type="ECO:0000313" key="3">
    <source>
        <dbReference type="Proteomes" id="UP000078541"/>
    </source>
</evidence>
<sequence>MEKPTLRQLVPPVLPDRRPPDTHTTSKGVTVRRRKPFVLGVDDGWLIAEHLERTCVARPSAHRPRDRLLHVASRRVASGQEWNKVPPGGMVRPRDHAKGTQGVKGAGGGEETVYEGMKDED</sequence>
<dbReference type="AlphaFoldDB" id="A0A195FZ15"/>
<protein>
    <submittedName>
        <fullName evidence="2">Uncharacterized protein</fullName>
    </submittedName>
</protein>
<dbReference type="EMBL" id="KQ981200">
    <property type="protein sequence ID" value="KYN45064.1"/>
    <property type="molecule type" value="Genomic_DNA"/>
</dbReference>
<name>A0A195FZ15_9HYME</name>
<dbReference type="Proteomes" id="UP000078541">
    <property type="component" value="Unassembled WGS sequence"/>
</dbReference>